<organism evidence="2 3">
    <name type="scientific">Roseibium porphyridii</name>
    <dbReference type="NCBI Taxonomy" id="2866279"/>
    <lineage>
        <taxon>Bacteria</taxon>
        <taxon>Pseudomonadati</taxon>
        <taxon>Pseudomonadota</taxon>
        <taxon>Alphaproteobacteria</taxon>
        <taxon>Hyphomicrobiales</taxon>
        <taxon>Stappiaceae</taxon>
        <taxon>Roseibium</taxon>
    </lineage>
</organism>
<evidence type="ECO:0000313" key="2">
    <source>
        <dbReference type="EMBL" id="WFE90695.1"/>
    </source>
</evidence>
<dbReference type="Gene3D" id="3.40.50.1820">
    <property type="entry name" value="alpha/beta hydrolase"/>
    <property type="match status" value="1"/>
</dbReference>
<dbReference type="InterPro" id="IPR050266">
    <property type="entry name" value="AB_hydrolase_sf"/>
</dbReference>
<dbReference type="EMBL" id="CP120863">
    <property type="protein sequence ID" value="WFE90695.1"/>
    <property type="molecule type" value="Genomic_DNA"/>
</dbReference>
<dbReference type="RefSeq" id="WP_265682760.1">
    <property type="nucleotide sequence ID" value="NZ_CP120863.1"/>
</dbReference>
<dbReference type="PANTHER" id="PTHR43798">
    <property type="entry name" value="MONOACYLGLYCEROL LIPASE"/>
    <property type="match status" value="1"/>
</dbReference>
<name>A0ABY8FBQ4_9HYPH</name>
<dbReference type="InterPro" id="IPR000073">
    <property type="entry name" value="AB_hydrolase_1"/>
</dbReference>
<gene>
    <name evidence="2" type="ORF">K1718_04935</name>
</gene>
<reference evidence="2 3" key="1">
    <citation type="submission" date="2023-03" db="EMBL/GenBank/DDBJ databases">
        <title>Roseibium porphyridii sp. nov. and Roseibium rhodosorbium sp. nov. isolated from marine algae, Porphyridium cruentum and Rhodosorus marinus, respectively.</title>
        <authorList>
            <person name="Lee M.W."/>
            <person name="Choi B.J."/>
            <person name="Lee J.K."/>
            <person name="Choi D.G."/>
            <person name="Baek J.H."/>
            <person name="Bayburt H."/>
            <person name="Kim J.M."/>
            <person name="Han D.M."/>
            <person name="Kim K.H."/>
            <person name="Jeon C.O."/>
        </authorList>
    </citation>
    <scope>NUCLEOTIDE SEQUENCE [LARGE SCALE GENOMIC DNA]</scope>
    <source>
        <strain evidence="2 3">KMA01</strain>
    </source>
</reference>
<dbReference type="SUPFAM" id="SSF53474">
    <property type="entry name" value="alpha/beta-Hydrolases"/>
    <property type="match status" value="1"/>
</dbReference>
<protein>
    <submittedName>
        <fullName evidence="2">Alpha/beta hydrolase</fullName>
    </submittedName>
</protein>
<feature type="domain" description="AB hydrolase-1" evidence="1">
    <location>
        <begin position="65"/>
        <end position="305"/>
    </location>
</feature>
<keyword evidence="3" id="KW-1185">Reference proteome</keyword>
<evidence type="ECO:0000259" key="1">
    <source>
        <dbReference type="Pfam" id="PF00561"/>
    </source>
</evidence>
<evidence type="ECO:0000313" key="3">
    <source>
        <dbReference type="Proteomes" id="UP001209803"/>
    </source>
</evidence>
<sequence length="341" mass="37502">MFVVRFTMYFLLLISIILVLSAAYTAWRVSQISSAHQPDGSFAEIDGVKLHYHLFTADNQDSEAPVLVFIHGASGNAYDPMITFKDAFDGKYTTLFVDRPGLGFSERDFKRHSSLEGQAGAIAGLLEHLDIKKSIVVGHSFGAAVTVVLALTHPERVAGLAFIAPVSHPWPGGVDWHYSVAALPIVGELFTRTLTLPLAERLAPAAILRVFAPGQAPERYAERINLPLLYRPQTFRANSTDIATLKPQVTQHAKSYHKIRQPAVVVTGADDTIVWPSIHSEGLRRDLPNAELIVLEKAGHMPHHLHNEKVIETLETLIERVMAVPGQGEGTARKPQLREPA</sequence>
<dbReference type="PRINTS" id="PR00111">
    <property type="entry name" value="ABHYDROLASE"/>
</dbReference>
<dbReference type="PANTHER" id="PTHR43798:SF33">
    <property type="entry name" value="HYDROLASE, PUTATIVE (AFU_ORTHOLOGUE AFUA_2G14860)-RELATED"/>
    <property type="match status" value="1"/>
</dbReference>
<keyword evidence="2" id="KW-0378">Hydrolase</keyword>
<dbReference type="Proteomes" id="UP001209803">
    <property type="component" value="Chromosome"/>
</dbReference>
<proteinExistence type="predicted"/>
<accession>A0ABY8FBQ4</accession>
<dbReference type="GO" id="GO:0016787">
    <property type="term" value="F:hydrolase activity"/>
    <property type="evidence" value="ECO:0007669"/>
    <property type="project" value="UniProtKB-KW"/>
</dbReference>
<dbReference type="InterPro" id="IPR029058">
    <property type="entry name" value="AB_hydrolase_fold"/>
</dbReference>
<dbReference type="Pfam" id="PF00561">
    <property type="entry name" value="Abhydrolase_1"/>
    <property type="match status" value="1"/>
</dbReference>